<evidence type="ECO:0008006" key="3">
    <source>
        <dbReference type="Google" id="ProtNLM"/>
    </source>
</evidence>
<dbReference type="Gene3D" id="2.60.290.11">
    <property type="entry name" value="TM1070-like"/>
    <property type="match status" value="1"/>
</dbReference>
<dbReference type="InterPro" id="IPR009794">
    <property type="entry name" value="ASRT"/>
</dbReference>
<name>A0A7Z0GP32_9MICC</name>
<dbReference type="RefSeq" id="WP_179542742.1">
    <property type="nucleotide sequence ID" value="NZ_BAAALL010000007.1"/>
</dbReference>
<dbReference type="SUPFAM" id="SSF89232">
    <property type="entry name" value="Hypothetical protein TM1070"/>
    <property type="match status" value="1"/>
</dbReference>
<organism evidence="1 2">
    <name type="scientific">Nesterenkonia xinjiangensis</name>
    <dbReference type="NCBI Taxonomy" id="225327"/>
    <lineage>
        <taxon>Bacteria</taxon>
        <taxon>Bacillati</taxon>
        <taxon>Actinomycetota</taxon>
        <taxon>Actinomycetes</taxon>
        <taxon>Micrococcales</taxon>
        <taxon>Micrococcaceae</taxon>
        <taxon>Nesterenkonia</taxon>
    </lineage>
</organism>
<dbReference type="EMBL" id="JACCFY010000001">
    <property type="protein sequence ID" value="NYJ79541.1"/>
    <property type="molecule type" value="Genomic_DNA"/>
</dbReference>
<dbReference type="Proteomes" id="UP000535437">
    <property type="component" value="Unassembled WGS sequence"/>
</dbReference>
<dbReference type="Pfam" id="PF07100">
    <property type="entry name" value="ASRT"/>
    <property type="match status" value="1"/>
</dbReference>
<sequence length="135" mass="14179">MSEGHIPAAQPGNGPGSCRWAFSAGWIPPESTGHEPAFTSRDVLCLLNTDTGEACVEATVHHSDRDPVGPYRISVAAGRVKHVRLNDLIDPEAVPLGEPYGLVLVSDVPVVAQLAHLDTRDGQRSGALLNGVPGD</sequence>
<dbReference type="AlphaFoldDB" id="A0A7Z0GP32"/>
<comment type="caution">
    <text evidence="1">The sequence shown here is derived from an EMBL/GenBank/DDBJ whole genome shotgun (WGS) entry which is preliminary data.</text>
</comment>
<gene>
    <name evidence="1" type="ORF">HNR09_002952</name>
</gene>
<dbReference type="PIRSF" id="PIRSF008711">
    <property type="entry name" value="UCP008711"/>
    <property type="match status" value="1"/>
</dbReference>
<protein>
    <recommendedName>
        <fullName evidence="3">Sensory rhodopsin transducer</fullName>
    </recommendedName>
</protein>
<dbReference type="InterPro" id="IPR036698">
    <property type="entry name" value="TM1070-like_sf"/>
</dbReference>
<accession>A0A7Z0GP32</accession>
<proteinExistence type="predicted"/>
<keyword evidence="2" id="KW-1185">Reference proteome</keyword>
<reference evidence="1 2" key="1">
    <citation type="submission" date="2020-07" db="EMBL/GenBank/DDBJ databases">
        <title>Sequencing the genomes of 1000 actinobacteria strains.</title>
        <authorList>
            <person name="Klenk H.-P."/>
        </authorList>
    </citation>
    <scope>NUCLEOTIDE SEQUENCE [LARGE SCALE GENOMIC DNA]</scope>
    <source>
        <strain evidence="1 2">DSM 15475</strain>
    </source>
</reference>
<evidence type="ECO:0000313" key="2">
    <source>
        <dbReference type="Proteomes" id="UP000535437"/>
    </source>
</evidence>
<evidence type="ECO:0000313" key="1">
    <source>
        <dbReference type="EMBL" id="NYJ79541.1"/>
    </source>
</evidence>